<sequence>MSSSNESNTPAEGSTKKDDSLPMLELTVLNPNFSFDSKERDVAAALKRLPKLRADLHADLVRLIDEGKSIDEAVRIIKRKIDSEPKGPGED</sequence>
<accession>A0AAJ5IPF6</accession>
<protein>
    <submittedName>
        <fullName evidence="2">Uncharacterized protein</fullName>
    </submittedName>
</protein>
<name>A0AAJ5IPF6_9PSED</name>
<dbReference type="EMBL" id="CP101700">
    <property type="protein sequence ID" value="UUC20700.1"/>
    <property type="molecule type" value="Genomic_DNA"/>
</dbReference>
<gene>
    <name evidence="2" type="ORF">NOV18_09560</name>
</gene>
<dbReference type="RefSeq" id="WP_135192573.1">
    <property type="nucleotide sequence ID" value="NZ_CP101700.1"/>
</dbReference>
<feature type="region of interest" description="Disordered" evidence="1">
    <location>
        <begin position="1"/>
        <end position="23"/>
    </location>
</feature>
<evidence type="ECO:0000256" key="1">
    <source>
        <dbReference type="SAM" id="MobiDB-lite"/>
    </source>
</evidence>
<organism evidence="2 3">
    <name type="scientific">Pseudomonas asiatica</name>
    <dbReference type="NCBI Taxonomy" id="2219225"/>
    <lineage>
        <taxon>Bacteria</taxon>
        <taxon>Pseudomonadati</taxon>
        <taxon>Pseudomonadota</taxon>
        <taxon>Gammaproteobacteria</taxon>
        <taxon>Pseudomonadales</taxon>
        <taxon>Pseudomonadaceae</taxon>
        <taxon>Pseudomonas</taxon>
    </lineage>
</organism>
<reference evidence="2" key="1">
    <citation type="submission" date="2022-07" db="EMBL/GenBank/DDBJ databases">
        <title>Complete genome of MD9.</title>
        <authorList>
            <person name="Cao G."/>
        </authorList>
    </citation>
    <scope>NUCLEOTIDE SEQUENCE</scope>
    <source>
        <strain evidence="2">MD9</strain>
    </source>
</reference>
<feature type="compositionally biased region" description="Polar residues" evidence="1">
    <location>
        <begin position="1"/>
        <end position="12"/>
    </location>
</feature>
<dbReference type="AlphaFoldDB" id="A0AAJ5IPF6"/>
<evidence type="ECO:0000313" key="3">
    <source>
        <dbReference type="Proteomes" id="UP001058744"/>
    </source>
</evidence>
<dbReference type="Proteomes" id="UP001058744">
    <property type="component" value="Chromosome"/>
</dbReference>
<evidence type="ECO:0000313" key="2">
    <source>
        <dbReference type="EMBL" id="UUC20700.1"/>
    </source>
</evidence>
<proteinExistence type="predicted"/>